<reference evidence="2 3" key="1">
    <citation type="submission" date="2017-11" db="EMBL/GenBank/DDBJ databases">
        <title>De novo assembly and phasing of dikaryotic genomes from two isolates of Puccinia coronata f. sp. avenae, the causal agent of oat crown rust.</title>
        <authorList>
            <person name="Miller M.E."/>
            <person name="Zhang Y."/>
            <person name="Omidvar V."/>
            <person name="Sperschneider J."/>
            <person name="Schwessinger B."/>
            <person name="Raley C."/>
            <person name="Palmer J.M."/>
            <person name="Garnica D."/>
            <person name="Upadhyaya N."/>
            <person name="Rathjen J."/>
            <person name="Taylor J.M."/>
            <person name="Park R.F."/>
            <person name="Dodds P.N."/>
            <person name="Hirsch C.D."/>
            <person name="Kianian S.F."/>
            <person name="Figueroa M."/>
        </authorList>
    </citation>
    <scope>NUCLEOTIDE SEQUENCE [LARGE SCALE GENOMIC DNA]</scope>
    <source>
        <strain evidence="2">12NC29</strain>
    </source>
</reference>
<comment type="caution">
    <text evidence="2">The sequence shown here is derived from an EMBL/GenBank/DDBJ whole genome shotgun (WGS) entry which is preliminary data.</text>
</comment>
<dbReference type="OrthoDB" id="78198at2759"/>
<organism evidence="2 3">
    <name type="scientific">Puccinia coronata f. sp. avenae</name>
    <dbReference type="NCBI Taxonomy" id="200324"/>
    <lineage>
        <taxon>Eukaryota</taxon>
        <taxon>Fungi</taxon>
        <taxon>Dikarya</taxon>
        <taxon>Basidiomycota</taxon>
        <taxon>Pucciniomycotina</taxon>
        <taxon>Pucciniomycetes</taxon>
        <taxon>Pucciniales</taxon>
        <taxon>Pucciniaceae</taxon>
        <taxon>Puccinia</taxon>
    </lineage>
</organism>
<evidence type="ECO:0008006" key="4">
    <source>
        <dbReference type="Google" id="ProtNLM"/>
    </source>
</evidence>
<sequence>MTFAPNGTIINAILNGPGSWHDAHVSKKVYGKLLYGTPPGFHILANTAFPQCTDQLEYRILTPKKRCYRLPSNPTSFAQLKVLNEQVISSRQATEWVTTQQDQEASAITTSSLLIKTTHLDPLGRSVSSQKLISHYKPLSSSSILGSSGFWVAARSPQHPQLLTSPSGADVCLPVLTWASSINFASNHHRTAIKRLTHRHRTTDAPPSNHESGPSYEPSPVKRALGPPSYKGSYRYRPTGPHQVIEHDASSTAQINIPQLLRTGFQTLNKIDNAGSSRALFVSQANRSLRATRTINEINAFVRRLASFDRLFALKLV</sequence>
<protein>
    <recommendedName>
        <fullName evidence="4">DDE Tnp4 domain-containing protein</fullName>
    </recommendedName>
</protein>
<dbReference type="PANTHER" id="PTHR48471">
    <property type="entry name" value="DDE TNP4 DOMAIN-CONTAINING PROTEIN"/>
    <property type="match status" value="1"/>
</dbReference>
<proteinExistence type="predicted"/>
<evidence type="ECO:0000256" key="1">
    <source>
        <dbReference type="SAM" id="MobiDB-lite"/>
    </source>
</evidence>
<evidence type="ECO:0000313" key="2">
    <source>
        <dbReference type="EMBL" id="PLW33393.1"/>
    </source>
</evidence>
<dbReference type="EMBL" id="PGCJ01000300">
    <property type="protein sequence ID" value="PLW33393.1"/>
    <property type="molecule type" value="Genomic_DNA"/>
</dbReference>
<dbReference type="AlphaFoldDB" id="A0A2N5U6K4"/>
<accession>A0A2N5U6K4</accession>
<evidence type="ECO:0000313" key="3">
    <source>
        <dbReference type="Proteomes" id="UP000235388"/>
    </source>
</evidence>
<name>A0A2N5U6K4_9BASI</name>
<dbReference type="Proteomes" id="UP000235388">
    <property type="component" value="Unassembled WGS sequence"/>
</dbReference>
<dbReference type="STRING" id="200324.A0A2N5U6K4"/>
<gene>
    <name evidence="2" type="ORF">PCANC_20756</name>
</gene>
<feature type="region of interest" description="Disordered" evidence="1">
    <location>
        <begin position="197"/>
        <end position="233"/>
    </location>
</feature>
<keyword evidence="3" id="KW-1185">Reference proteome</keyword>
<dbReference type="PANTHER" id="PTHR48471:SF1">
    <property type="entry name" value="DDE TNP4 DOMAIN-CONTAINING PROTEIN"/>
    <property type="match status" value="1"/>
</dbReference>